<dbReference type="SUPFAM" id="SSF160719">
    <property type="entry name" value="gpW/gp25-like"/>
    <property type="match status" value="1"/>
</dbReference>
<dbReference type="InterPro" id="IPR007048">
    <property type="entry name" value="IraD/Gp25-like"/>
</dbReference>
<dbReference type="Pfam" id="PF04965">
    <property type="entry name" value="GPW_gp25"/>
    <property type="match status" value="1"/>
</dbReference>
<dbReference type="Gene3D" id="3.10.450.40">
    <property type="match status" value="1"/>
</dbReference>
<dbReference type="EMBL" id="CP141259">
    <property type="protein sequence ID" value="WRL46374.1"/>
    <property type="molecule type" value="Genomic_DNA"/>
</dbReference>
<name>A0ABZ1AM69_AROEV</name>
<evidence type="ECO:0000259" key="1">
    <source>
        <dbReference type="Pfam" id="PF04965"/>
    </source>
</evidence>
<protein>
    <submittedName>
        <fullName evidence="2">GPW/gp25 family protein</fullName>
    </submittedName>
</protein>
<accession>A0ABZ1AM69</accession>
<dbReference type="RefSeq" id="WP_246262099.1">
    <property type="nucleotide sequence ID" value="NZ_CAWPLS010000221.1"/>
</dbReference>
<dbReference type="Proteomes" id="UP001626593">
    <property type="component" value="Chromosome"/>
</dbReference>
<evidence type="ECO:0000313" key="2">
    <source>
        <dbReference type="EMBL" id="WRL46374.1"/>
    </source>
</evidence>
<keyword evidence="3" id="KW-1185">Reference proteome</keyword>
<gene>
    <name evidence="2" type="ORF">U5817_24790</name>
</gene>
<sequence length="131" mass="14862">MTMPTPESLLTSFPLLAGLADDGTPEWRRGNASVREVMLNILLTRPGERLMRPEFGAGIRNFIHHPNNETTRALIADAALRALTRWEPRVTIEEVRAVPDRERLSHVNLEVRYRLLADGRRETLELALDLG</sequence>
<organism evidence="2 3">
    <name type="scientific">Aromatoleum evansii</name>
    <name type="common">Azoarcus evansii</name>
    <dbReference type="NCBI Taxonomy" id="59406"/>
    <lineage>
        <taxon>Bacteria</taxon>
        <taxon>Pseudomonadati</taxon>
        <taxon>Pseudomonadota</taxon>
        <taxon>Betaproteobacteria</taxon>
        <taxon>Rhodocyclales</taxon>
        <taxon>Rhodocyclaceae</taxon>
        <taxon>Aromatoleum</taxon>
    </lineage>
</organism>
<feature type="domain" description="IraD/Gp25-like" evidence="1">
    <location>
        <begin position="29"/>
        <end position="118"/>
    </location>
</feature>
<evidence type="ECO:0000313" key="3">
    <source>
        <dbReference type="Proteomes" id="UP001626593"/>
    </source>
</evidence>
<reference evidence="2 3" key="1">
    <citation type="submission" date="2023-12" db="EMBL/GenBank/DDBJ databases">
        <title>A. evansii MAY27, complete genome.</title>
        <authorList>
            <person name="Wang Y."/>
        </authorList>
    </citation>
    <scope>NUCLEOTIDE SEQUENCE [LARGE SCALE GENOMIC DNA]</scope>
    <source>
        <strain evidence="2 3">MAY27</strain>
    </source>
</reference>
<proteinExistence type="predicted"/>